<protein>
    <submittedName>
        <fullName evidence="1">Uncharacterized protein</fullName>
    </submittedName>
</protein>
<dbReference type="EMBL" id="JAGFBV010000014">
    <property type="protein sequence ID" value="MBP4138412.1"/>
    <property type="molecule type" value="Genomic_DNA"/>
</dbReference>
<dbReference type="AlphaFoldDB" id="A0A940X9U2"/>
<dbReference type="RefSeq" id="WP_210666407.1">
    <property type="nucleotide sequence ID" value="NZ_JAGFBV010000014.1"/>
</dbReference>
<reference evidence="1 2" key="1">
    <citation type="submission" date="2021-03" db="EMBL/GenBank/DDBJ databases">
        <title>Flavobacterium Flabelliformis Sp. Nov. And Flavobacterium Geliluteum Sp. Nov., Two Novel Multidrug Resistant Psychrophilic Species Isolated From Antarctica.</title>
        <authorList>
            <person name="Kralova S."/>
            <person name="Busse H.J."/>
            <person name="Bezdicek M."/>
            <person name="Nykrynova M."/>
            <person name="Kroupova E."/>
            <person name="Krsek D."/>
            <person name="Sedlacek I."/>
        </authorList>
    </citation>
    <scope>NUCLEOTIDE SEQUENCE [LARGE SCALE GENOMIC DNA]</scope>
    <source>
        <strain evidence="1 2">P7388</strain>
    </source>
</reference>
<name>A0A940X9U2_9FLAO</name>
<gene>
    <name evidence="1" type="ORF">J3495_09965</name>
</gene>
<dbReference type="Proteomes" id="UP000675047">
    <property type="component" value="Unassembled WGS sequence"/>
</dbReference>
<comment type="caution">
    <text evidence="1">The sequence shown here is derived from an EMBL/GenBank/DDBJ whole genome shotgun (WGS) entry which is preliminary data.</text>
</comment>
<evidence type="ECO:0000313" key="2">
    <source>
        <dbReference type="Proteomes" id="UP000675047"/>
    </source>
</evidence>
<accession>A0A940X9U2</accession>
<evidence type="ECO:0000313" key="1">
    <source>
        <dbReference type="EMBL" id="MBP4138412.1"/>
    </source>
</evidence>
<proteinExistence type="predicted"/>
<keyword evidence="2" id="KW-1185">Reference proteome</keyword>
<sequence length="162" mass="19303">MFKRKSELYNYIQKYKDYDSDFWSSGHGNLEILSMLLKFTDNSWELLKNEIAEWNSNEIEILANALCDNESWYYQESLEINLPQRSHLFAYIFATIETNVAFDLLDDFEFIFKGKPKEKNLLEMIKIQIENIKLHPSVNLFYPKDRINTIEKEIIEKIKASS</sequence>
<organism evidence="1 2">
    <name type="scientific">Flavobacterium geliluteum</name>
    <dbReference type="NCBI Taxonomy" id="2816120"/>
    <lineage>
        <taxon>Bacteria</taxon>
        <taxon>Pseudomonadati</taxon>
        <taxon>Bacteroidota</taxon>
        <taxon>Flavobacteriia</taxon>
        <taxon>Flavobacteriales</taxon>
        <taxon>Flavobacteriaceae</taxon>
        <taxon>Flavobacterium</taxon>
    </lineage>
</organism>